<feature type="region of interest" description="Disordered" evidence="1">
    <location>
        <begin position="233"/>
        <end position="274"/>
    </location>
</feature>
<dbReference type="GO" id="GO:0000281">
    <property type="term" value="P:mitotic cytokinesis"/>
    <property type="evidence" value="ECO:0007669"/>
    <property type="project" value="InterPro"/>
</dbReference>
<dbReference type="GO" id="GO:1902412">
    <property type="term" value="P:regulation of mitotic cytokinesis"/>
    <property type="evidence" value="ECO:0007669"/>
    <property type="project" value="TreeGrafter"/>
</dbReference>
<evidence type="ECO:0000313" key="2">
    <source>
        <dbReference type="Ensembl" id="ENSEEEP00000009223.2"/>
    </source>
</evidence>
<feature type="compositionally biased region" description="Basic residues" evidence="1">
    <location>
        <begin position="97"/>
        <end position="109"/>
    </location>
</feature>
<dbReference type="STRING" id="8005.ENSEEEP00000009223"/>
<evidence type="ECO:0008006" key="4">
    <source>
        <dbReference type="Google" id="ProtNLM"/>
    </source>
</evidence>
<feature type="region of interest" description="Disordered" evidence="1">
    <location>
        <begin position="490"/>
        <end position="514"/>
    </location>
</feature>
<feature type="region of interest" description="Disordered" evidence="1">
    <location>
        <begin position="354"/>
        <end position="393"/>
    </location>
</feature>
<reference evidence="2" key="5">
    <citation type="submission" date="2025-09" db="UniProtKB">
        <authorList>
            <consortium name="Ensembl"/>
        </authorList>
    </citation>
    <scope>IDENTIFICATION</scope>
</reference>
<dbReference type="GO" id="GO:0008017">
    <property type="term" value="F:microtubule binding"/>
    <property type="evidence" value="ECO:0007669"/>
    <property type="project" value="TreeGrafter"/>
</dbReference>
<feature type="region of interest" description="Disordered" evidence="1">
    <location>
        <begin position="1"/>
        <end position="54"/>
    </location>
</feature>
<feature type="compositionally biased region" description="Polar residues" evidence="1">
    <location>
        <begin position="7"/>
        <end position="22"/>
    </location>
</feature>
<dbReference type="PANTHER" id="PTHR14739">
    <property type="entry name" value="MICROTUBULE-ASSOCIATED PROTEIN 9"/>
    <property type="match status" value="1"/>
</dbReference>
<dbReference type="PANTHER" id="PTHR14739:SF9">
    <property type="entry name" value="MICROTUBULE-ASSOCIATED PROTEIN 9"/>
    <property type="match status" value="1"/>
</dbReference>
<feature type="compositionally biased region" description="Low complexity" evidence="1">
    <location>
        <begin position="354"/>
        <end position="368"/>
    </location>
</feature>
<feature type="compositionally biased region" description="Low complexity" evidence="1">
    <location>
        <begin position="195"/>
        <end position="206"/>
    </location>
</feature>
<accession>A0A4W4EC43</accession>
<reference evidence="2" key="4">
    <citation type="submission" date="2025-08" db="UniProtKB">
        <authorList>
            <consortium name="Ensembl"/>
        </authorList>
    </citation>
    <scope>IDENTIFICATION</scope>
</reference>
<reference evidence="3" key="1">
    <citation type="journal article" date="2014" name="Science">
        <title>Nonhuman genetics. Genomic basis for the convergent evolution of electric organs.</title>
        <authorList>
            <person name="Gallant J.R."/>
            <person name="Traeger L.L."/>
            <person name="Volkening J.D."/>
            <person name="Moffett H."/>
            <person name="Chen P.H."/>
            <person name="Novina C.D."/>
            <person name="Phillips G.N.Jr."/>
            <person name="Anand R."/>
            <person name="Wells G.B."/>
            <person name="Pinch M."/>
            <person name="Guth R."/>
            <person name="Unguez G.A."/>
            <person name="Albert J.S."/>
            <person name="Zakon H.H."/>
            <person name="Samanta M.P."/>
            <person name="Sussman M.R."/>
        </authorList>
    </citation>
    <scope>NUCLEOTIDE SEQUENCE [LARGE SCALE GENOMIC DNA]</scope>
</reference>
<sequence length="650" mass="73917">MGDEHFNTTLAYTKSPQTSRRTTFQEELESAVSARASRHKPADSNAYSDDFDDDEDDILSELLKTRKKKIDMFKTRRTKAKINDFQLSDDEEENVKPKKVSFMKTKRKSSPVQDVLADSGKTDTTSSAESPGSFLSYRGSNTQQSTQELPTPEKEHQDTLFASQTESQAAWMSQMELPLGRKNQSESYTSRKSLSESPLPLNSENSQWEHLSEGSLLDLPLLLSSAKGEGTIQAVVGGNGESPIPQPRERSGKQISLRGQNRPPRPMPRQRTSHVCSSGCDEGDGLTAEASCSKAVSCSTSITLSPLETAWAAGSNYVQPEMDIIVMNVEPSSLIFCWSWLQCEEDHHTAIQKASMSSSSALQQGSEANNRSLQGPGEPSSSRPVSSRKSKNATYTAKSRYLGTLKVLDQKTSFEEIQQNAVDSLRAAAYQVELLFFGPGLTSTHFSRGQHGILKNAHYPPLQDETSKKVEAEASYLAWKEKKQLTVRSKLREKQETRRKQQQEAAEKEEKQETAKKVFEKWKQEHDTLLREQIRRQVQVETRLQEKNEKEQEERKKECSSSFSQWSERKKEAIQEKARAERRKQVEKEMEEKYEKEEREMAALETYEKWLRRKEFLQKREKQEKKIRAIVEEETPPPWSPPGRTIPFGK</sequence>
<feature type="compositionally biased region" description="Basic and acidic residues" evidence="1">
    <location>
        <begin position="567"/>
        <end position="594"/>
    </location>
</feature>
<dbReference type="GO" id="GO:0000235">
    <property type="term" value="C:astral microtubule"/>
    <property type="evidence" value="ECO:0007669"/>
    <property type="project" value="TreeGrafter"/>
</dbReference>
<dbReference type="OMA" id="QWESSIP"/>
<protein>
    <recommendedName>
        <fullName evidence="4">Microtubule-associated protein 9</fullName>
    </recommendedName>
</protein>
<reference evidence="2" key="3">
    <citation type="submission" date="2020-05" db="EMBL/GenBank/DDBJ databases">
        <title>Electrophorus electricus (electric eel) genome, fEleEle1, primary haplotype.</title>
        <authorList>
            <person name="Myers G."/>
            <person name="Meyer A."/>
            <person name="Fedrigo O."/>
            <person name="Formenti G."/>
            <person name="Rhie A."/>
            <person name="Tracey A."/>
            <person name="Sims Y."/>
            <person name="Jarvis E.D."/>
        </authorList>
    </citation>
    <scope>NUCLEOTIDE SEQUENCE [LARGE SCALE GENOMIC DNA]</scope>
</reference>
<feature type="compositionally biased region" description="Polar residues" evidence="1">
    <location>
        <begin position="138"/>
        <end position="149"/>
    </location>
</feature>
<reference evidence="3" key="2">
    <citation type="journal article" date="2017" name="Sci. Adv.">
        <title>A tail of two voltages: Proteomic comparison of the three electric organs of the electric eel.</title>
        <authorList>
            <person name="Traeger L.L."/>
            <person name="Sabat G."/>
            <person name="Barrett-Wilt G.A."/>
            <person name="Wells G.B."/>
            <person name="Sussman M.R."/>
        </authorList>
    </citation>
    <scope>NUCLEOTIDE SEQUENCE [LARGE SCALE GENOMIC DNA]</scope>
</reference>
<feature type="compositionally biased region" description="Basic and acidic residues" evidence="1">
    <location>
        <begin position="545"/>
        <end position="559"/>
    </location>
</feature>
<feature type="region of interest" description="Disordered" evidence="1">
    <location>
        <begin position="85"/>
        <end position="159"/>
    </location>
</feature>
<keyword evidence="3" id="KW-1185">Reference proteome</keyword>
<organism evidence="2 3">
    <name type="scientific">Electrophorus electricus</name>
    <name type="common">Electric eel</name>
    <name type="synonym">Gymnotus electricus</name>
    <dbReference type="NCBI Taxonomy" id="8005"/>
    <lineage>
        <taxon>Eukaryota</taxon>
        <taxon>Metazoa</taxon>
        <taxon>Chordata</taxon>
        <taxon>Craniata</taxon>
        <taxon>Vertebrata</taxon>
        <taxon>Euteleostomi</taxon>
        <taxon>Actinopterygii</taxon>
        <taxon>Neopterygii</taxon>
        <taxon>Teleostei</taxon>
        <taxon>Ostariophysi</taxon>
        <taxon>Gymnotiformes</taxon>
        <taxon>Gymnotoidei</taxon>
        <taxon>Gymnotidae</taxon>
        <taxon>Electrophorus</taxon>
    </lineage>
</organism>
<name>A0A4W4EC43_ELEEL</name>
<dbReference type="GeneTree" id="ENSGT00730000111184"/>
<evidence type="ECO:0000256" key="1">
    <source>
        <dbReference type="SAM" id="MobiDB-lite"/>
    </source>
</evidence>
<gene>
    <name evidence="2" type="primary">MAP9</name>
</gene>
<feature type="region of interest" description="Disordered" evidence="1">
    <location>
        <begin position="177"/>
        <end position="206"/>
    </location>
</feature>
<dbReference type="Ensembl" id="ENSEEET00000009341.2">
    <property type="protein sequence ID" value="ENSEEEP00000009223.2"/>
    <property type="gene ID" value="ENSEEEG00000004737.2"/>
</dbReference>
<evidence type="ECO:0000313" key="3">
    <source>
        <dbReference type="Proteomes" id="UP000314983"/>
    </source>
</evidence>
<dbReference type="Proteomes" id="UP000314983">
    <property type="component" value="Chromosome 9"/>
</dbReference>
<dbReference type="GO" id="GO:0090307">
    <property type="term" value="P:mitotic spindle assembly"/>
    <property type="evidence" value="ECO:0007669"/>
    <property type="project" value="TreeGrafter"/>
</dbReference>
<dbReference type="InterPro" id="IPR026106">
    <property type="entry name" value="MAP9"/>
</dbReference>
<feature type="region of interest" description="Disordered" evidence="1">
    <location>
        <begin position="545"/>
        <end position="594"/>
    </location>
</feature>
<dbReference type="AlphaFoldDB" id="A0A4W4EC43"/>
<proteinExistence type="predicted"/>